<proteinExistence type="predicted"/>
<dbReference type="RefSeq" id="WP_302712375.1">
    <property type="nucleotide sequence ID" value="NZ_JAULRT010000052.1"/>
</dbReference>
<evidence type="ECO:0000313" key="3">
    <source>
        <dbReference type="Proteomes" id="UP001168380"/>
    </source>
</evidence>
<organism evidence="2 3">
    <name type="scientific">Gilvimarinus algae</name>
    <dbReference type="NCBI Taxonomy" id="3058037"/>
    <lineage>
        <taxon>Bacteria</taxon>
        <taxon>Pseudomonadati</taxon>
        <taxon>Pseudomonadota</taxon>
        <taxon>Gammaproteobacteria</taxon>
        <taxon>Cellvibrionales</taxon>
        <taxon>Cellvibrionaceae</taxon>
        <taxon>Gilvimarinus</taxon>
    </lineage>
</organism>
<comment type="caution">
    <text evidence="2">The sequence shown here is derived from an EMBL/GenBank/DDBJ whole genome shotgun (WGS) entry which is preliminary data.</text>
</comment>
<dbReference type="Proteomes" id="UP001168380">
    <property type="component" value="Unassembled WGS sequence"/>
</dbReference>
<gene>
    <name evidence="2" type="ORF">QWI16_08505</name>
</gene>
<keyword evidence="3" id="KW-1185">Reference proteome</keyword>
<dbReference type="EMBL" id="JAULRT010000052">
    <property type="protein sequence ID" value="MDO3382215.1"/>
    <property type="molecule type" value="Genomic_DNA"/>
</dbReference>
<feature type="transmembrane region" description="Helical" evidence="1">
    <location>
        <begin position="74"/>
        <end position="93"/>
    </location>
</feature>
<keyword evidence="1" id="KW-0812">Transmembrane</keyword>
<keyword evidence="1" id="KW-0472">Membrane</keyword>
<sequence length="129" mass="14072">MRKGLLVYAAGSLGALVSSLALWLAGRYGLVQVLDVSLAPGLSAAWLYPRLVWGGLWGFLFLLPVFGSRWVWKALVLAWVPTLVQLFVIYPYTTGYGVAGLELGMLTPVVVYGIYVIWAQVTALTLRLA</sequence>
<protein>
    <submittedName>
        <fullName evidence="2">Uncharacterized protein</fullName>
    </submittedName>
</protein>
<evidence type="ECO:0000256" key="1">
    <source>
        <dbReference type="SAM" id="Phobius"/>
    </source>
</evidence>
<feature type="transmembrane region" description="Helical" evidence="1">
    <location>
        <begin position="105"/>
        <end position="126"/>
    </location>
</feature>
<reference evidence="2" key="1">
    <citation type="submission" date="2023-07" db="EMBL/GenBank/DDBJ databases">
        <title>Gilvimarinus algae sp. nov., isolated from the surface of Kelp.</title>
        <authorList>
            <person name="Sun Y.Y."/>
            <person name="Gong Y."/>
            <person name="Du Z.J."/>
        </authorList>
    </citation>
    <scope>NUCLEOTIDE SEQUENCE</scope>
    <source>
        <strain evidence="2">SDUM040014</strain>
    </source>
</reference>
<keyword evidence="1" id="KW-1133">Transmembrane helix</keyword>
<evidence type="ECO:0000313" key="2">
    <source>
        <dbReference type="EMBL" id="MDO3382215.1"/>
    </source>
</evidence>
<accession>A0ABT8TE47</accession>
<name>A0ABT8TE47_9GAMM</name>
<feature type="transmembrane region" description="Helical" evidence="1">
    <location>
        <begin position="45"/>
        <end position="67"/>
    </location>
</feature>